<name>A0A2A2GDS0_9BACT</name>
<protein>
    <recommendedName>
        <fullName evidence="3">Lipoprotein</fullName>
    </recommendedName>
</protein>
<evidence type="ECO:0000313" key="1">
    <source>
        <dbReference type="EMBL" id="PAU94912.1"/>
    </source>
</evidence>
<dbReference type="AlphaFoldDB" id="A0A2A2GDS0"/>
<accession>A0A2A2GDS0</accession>
<keyword evidence="2" id="KW-1185">Reference proteome</keyword>
<dbReference type="OrthoDB" id="1447646at2"/>
<dbReference type="PROSITE" id="PS51257">
    <property type="entry name" value="PROKAR_LIPOPROTEIN"/>
    <property type="match status" value="1"/>
</dbReference>
<reference evidence="1 2" key="1">
    <citation type="submission" date="2017-08" db="EMBL/GenBank/DDBJ databases">
        <title>Aliifodinibius alkalisoli sp. nov., isolated from saline alkaline soil.</title>
        <authorList>
            <person name="Liu D."/>
            <person name="Zhang G."/>
        </authorList>
    </citation>
    <scope>NUCLEOTIDE SEQUENCE [LARGE SCALE GENOMIC DNA]</scope>
    <source>
        <strain evidence="1 2">WN023</strain>
    </source>
</reference>
<comment type="caution">
    <text evidence="1">The sequence shown here is derived from an EMBL/GenBank/DDBJ whole genome shotgun (WGS) entry which is preliminary data.</text>
</comment>
<sequence length="177" mass="20140">MSSKEKYLFHLFITGFLAIAFISCDLSNDDSFQETYSYSFQNNKALAIDTTHRDFGADSTMNLLNVSTIVGNNRVFRYHKNITAPRNIADGGYSETVHFQIPREVDRFKFKNSELSQAKIYFQRSCFCPQIGALKVEYGVIEGQKLSENLWSVSASLQPKGPNETYDIKFEGAFILN</sequence>
<dbReference type="EMBL" id="NSKE01000003">
    <property type="protein sequence ID" value="PAU94912.1"/>
    <property type="molecule type" value="Genomic_DNA"/>
</dbReference>
<evidence type="ECO:0008006" key="3">
    <source>
        <dbReference type="Google" id="ProtNLM"/>
    </source>
</evidence>
<proteinExistence type="predicted"/>
<dbReference type="RefSeq" id="WP_095605779.1">
    <property type="nucleotide sequence ID" value="NZ_NSKE01000003.1"/>
</dbReference>
<gene>
    <name evidence="1" type="ORF">CK503_05435</name>
</gene>
<organism evidence="1 2">
    <name type="scientific">Fodinibius salipaludis</name>
    <dbReference type="NCBI Taxonomy" id="2032627"/>
    <lineage>
        <taxon>Bacteria</taxon>
        <taxon>Pseudomonadati</taxon>
        <taxon>Balneolota</taxon>
        <taxon>Balneolia</taxon>
        <taxon>Balneolales</taxon>
        <taxon>Balneolaceae</taxon>
        <taxon>Fodinibius</taxon>
    </lineage>
</organism>
<evidence type="ECO:0000313" key="2">
    <source>
        <dbReference type="Proteomes" id="UP000218831"/>
    </source>
</evidence>
<dbReference type="Proteomes" id="UP000218831">
    <property type="component" value="Unassembled WGS sequence"/>
</dbReference>